<dbReference type="Pfam" id="PF01363">
    <property type="entry name" value="FYVE"/>
    <property type="match status" value="1"/>
</dbReference>
<feature type="compositionally biased region" description="Basic and acidic residues" evidence="8">
    <location>
        <begin position="14"/>
        <end position="24"/>
    </location>
</feature>
<dbReference type="InterPro" id="IPR000219">
    <property type="entry name" value="DH_dom"/>
</dbReference>
<gene>
    <name evidence="11" type="ORF">EVEC_LOCUS3622</name>
</gene>
<dbReference type="InterPro" id="IPR011993">
    <property type="entry name" value="PH-like_dom_sf"/>
</dbReference>
<dbReference type="WBParaSite" id="EVEC_0000391401-mRNA-1">
    <property type="protein sequence ID" value="EVEC_0000391401-mRNA-1"/>
    <property type="gene ID" value="EVEC_0000391401"/>
</dbReference>
<dbReference type="GO" id="GO:0005737">
    <property type="term" value="C:cytoplasm"/>
    <property type="evidence" value="ECO:0007669"/>
    <property type="project" value="UniProtKB-SubCell"/>
</dbReference>
<evidence type="ECO:0000259" key="9">
    <source>
        <dbReference type="PROSITE" id="PS50010"/>
    </source>
</evidence>
<protein>
    <submittedName>
        <fullName evidence="13">DH domain-containing protein</fullName>
    </submittedName>
</protein>
<evidence type="ECO:0000256" key="2">
    <source>
        <dbReference type="ARBA" id="ARBA00022490"/>
    </source>
</evidence>
<accession>A0A0N4V1S3</accession>
<feature type="domain" description="FYVE-type" evidence="10">
    <location>
        <begin position="740"/>
        <end position="790"/>
    </location>
</feature>
<dbReference type="GO" id="GO:0007010">
    <property type="term" value="P:cytoskeleton organization"/>
    <property type="evidence" value="ECO:0007669"/>
    <property type="project" value="TreeGrafter"/>
</dbReference>
<dbReference type="InterPro" id="IPR000306">
    <property type="entry name" value="Znf_FYVE"/>
</dbReference>
<feature type="compositionally biased region" description="Acidic residues" evidence="8">
    <location>
        <begin position="172"/>
        <end position="181"/>
    </location>
</feature>
<evidence type="ECO:0000256" key="1">
    <source>
        <dbReference type="ARBA" id="ARBA00004496"/>
    </source>
</evidence>
<evidence type="ECO:0000313" key="13">
    <source>
        <dbReference type="WBParaSite" id="EVEC_0000391401-mRNA-1"/>
    </source>
</evidence>
<dbReference type="InterPro" id="IPR011011">
    <property type="entry name" value="Znf_FYVE_PHD"/>
</dbReference>
<dbReference type="EMBL" id="UXUI01007639">
    <property type="protein sequence ID" value="VDD88479.1"/>
    <property type="molecule type" value="Genomic_DNA"/>
</dbReference>
<feature type="region of interest" description="Disordered" evidence="8">
    <location>
        <begin position="1"/>
        <end position="31"/>
    </location>
</feature>
<dbReference type="InterPro" id="IPR051092">
    <property type="entry name" value="FYVE_RhoGEF_PH"/>
</dbReference>
<dbReference type="Gene3D" id="3.30.40.10">
    <property type="entry name" value="Zinc/RING finger domain, C3HC4 (zinc finger)"/>
    <property type="match status" value="1"/>
</dbReference>
<dbReference type="AlphaFoldDB" id="A0A0N4V1S3"/>
<evidence type="ECO:0000256" key="5">
    <source>
        <dbReference type="ARBA" id="ARBA00022771"/>
    </source>
</evidence>
<dbReference type="Pfam" id="PF00621">
    <property type="entry name" value="RhoGEF"/>
    <property type="match status" value="1"/>
</dbReference>
<keyword evidence="6" id="KW-0862">Zinc</keyword>
<evidence type="ECO:0000256" key="3">
    <source>
        <dbReference type="ARBA" id="ARBA00022658"/>
    </source>
</evidence>
<dbReference type="SUPFAM" id="SSF57903">
    <property type="entry name" value="FYVE/PHD zinc finger"/>
    <property type="match status" value="1"/>
</dbReference>
<dbReference type="OrthoDB" id="245697at2759"/>
<dbReference type="GO" id="GO:0008270">
    <property type="term" value="F:zinc ion binding"/>
    <property type="evidence" value="ECO:0007669"/>
    <property type="project" value="UniProtKB-KW"/>
</dbReference>
<evidence type="ECO:0000256" key="7">
    <source>
        <dbReference type="PROSITE-ProRule" id="PRU00091"/>
    </source>
</evidence>
<dbReference type="GO" id="GO:0005085">
    <property type="term" value="F:guanyl-nucleotide exchange factor activity"/>
    <property type="evidence" value="ECO:0007669"/>
    <property type="project" value="UniProtKB-KW"/>
</dbReference>
<feature type="region of interest" description="Disordered" evidence="8">
    <location>
        <begin position="677"/>
        <end position="708"/>
    </location>
</feature>
<dbReference type="Gene3D" id="2.30.29.30">
    <property type="entry name" value="Pleckstrin-homology domain (PH domain)/Phosphotyrosine-binding domain (PTB)"/>
    <property type="match status" value="1"/>
</dbReference>
<dbReference type="PANTHER" id="PTHR12673:SF271">
    <property type="entry name" value="FYVE, RHOGEF AND PH DOMAIN-CONTAINING PROTEIN TAG-77"/>
    <property type="match status" value="1"/>
</dbReference>
<evidence type="ECO:0000256" key="4">
    <source>
        <dbReference type="ARBA" id="ARBA00022723"/>
    </source>
</evidence>
<evidence type="ECO:0000259" key="10">
    <source>
        <dbReference type="PROSITE" id="PS50178"/>
    </source>
</evidence>
<dbReference type="InterPro" id="IPR013083">
    <property type="entry name" value="Znf_RING/FYVE/PHD"/>
</dbReference>
<dbReference type="PANTHER" id="PTHR12673">
    <property type="entry name" value="FACIOGENITAL DYSPLASIA PROTEIN"/>
    <property type="match status" value="1"/>
</dbReference>
<proteinExistence type="predicted"/>
<dbReference type="Proteomes" id="UP000274131">
    <property type="component" value="Unassembled WGS sequence"/>
</dbReference>
<feature type="region of interest" description="Disordered" evidence="8">
    <location>
        <begin position="310"/>
        <end position="334"/>
    </location>
</feature>
<keyword evidence="12" id="KW-1185">Reference proteome</keyword>
<dbReference type="Gene3D" id="1.20.900.10">
    <property type="entry name" value="Dbl homology (DH) domain"/>
    <property type="match status" value="1"/>
</dbReference>
<organism evidence="13">
    <name type="scientific">Enterobius vermicularis</name>
    <name type="common">Human pinworm</name>
    <dbReference type="NCBI Taxonomy" id="51028"/>
    <lineage>
        <taxon>Eukaryota</taxon>
        <taxon>Metazoa</taxon>
        <taxon>Ecdysozoa</taxon>
        <taxon>Nematoda</taxon>
        <taxon>Chromadorea</taxon>
        <taxon>Rhabditida</taxon>
        <taxon>Spirurina</taxon>
        <taxon>Oxyuridomorpha</taxon>
        <taxon>Oxyuroidea</taxon>
        <taxon>Oxyuridae</taxon>
        <taxon>Enterobius</taxon>
    </lineage>
</organism>
<keyword evidence="2" id="KW-0963">Cytoplasm</keyword>
<dbReference type="PROSITE" id="PS50010">
    <property type="entry name" value="DH_2"/>
    <property type="match status" value="1"/>
</dbReference>
<evidence type="ECO:0000256" key="6">
    <source>
        <dbReference type="ARBA" id="ARBA00022833"/>
    </source>
</evidence>
<feature type="region of interest" description="Disordered" evidence="8">
    <location>
        <begin position="170"/>
        <end position="200"/>
    </location>
</feature>
<feature type="compositionally biased region" description="Low complexity" evidence="8">
    <location>
        <begin position="319"/>
        <end position="332"/>
    </location>
</feature>
<reference evidence="11 12" key="2">
    <citation type="submission" date="2018-10" db="EMBL/GenBank/DDBJ databases">
        <authorList>
            <consortium name="Pathogen Informatics"/>
        </authorList>
    </citation>
    <scope>NUCLEOTIDE SEQUENCE [LARGE SCALE GENOMIC DNA]</scope>
</reference>
<comment type="subcellular location">
    <subcellularLocation>
        <location evidence="1">Cytoplasm</location>
    </subcellularLocation>
</comment>
<sequence>MNAEQPGDTPSSVKEIRNRLESRLKSPLLPSDCSPSTYFAKTASCDQKDSHIGNGVEQLNGTSPVSEGKPAYRARPPVAPKPCLKVALGRPQHYPGPSVRKSSLPIGRKDFDDTSRDVSSAVNVRETAARFNNFISSGVMGMGPSNDSDGETGETVEDVCAPAFHSLAWNDESSDSSDSNEPDTPVSSQQILTLAPFKSTEELPLEEGRKAYTYAGRFMPAEMMEKLKNFKSPNYNRTSLLGEKPTLGGAQTMYPSVAGSDLGELRQPSVRKAREVCSDSFEGRANEIAIVNFRPGFDIINSKRSIDPSFSQTGPLSDASTATSSSASSQQSELVIYNTGDPEEDLRLRKLHYAAQEIYTVERNYVQELNLIAVKYPEFLAEYGEKHGVNLLATSDGRPHIVTEIKTQLLMIKEAHCILLEKFAAKMDHWDSRKPNMSECLKNNYSFLKFCLPFLKSKKKYADELMKALREDEEFANVTTKFESQTPSRISVLQRLDIVHQNVVRYTILMESYKKYLLKDSREMTECQSAIMELSKVSQLVNQQINLAEMDKKLLTLYERLEGRFNVFEANRHLLCEGELMKQSRKELQPRYLILFSDVLLICKYSRGPSLSSTSFQTDFYQFPVTSIRVRAEGHGEFETHFQLLTMKKSSVYIANLKECNFAEKSFFPVSSSVVGPTPSIPESDYTTIPEPDSPLNTTHSPPIEQLDSDSYSKYLPVSEKYAATWIPDPKATTCMMAGCSTEFNFFNRRHHCRNCGWLICGSCVGHAPVKKGASSVRAKVCPQCYSQILQKWVGDPDNFFIPPRGGVRKKQEVPSRNDEDIISGTVFIRNKKAGETERWGRLEQHDGGVLVFLVYPAEFDSTPLERFVLVGFKLEEKDLEEGGRLFELRHTNQIEGNAITFAFRVAHSGNAQR</sequence>
<dbReference type="GO" id="GO:0046847">
    <property type="term" value="P:filopodium assembly"/>
    <property type="evidence" value="ECO:0007669"/>
    <property type="project" value="TreeGrafter"/>
</dbReference>
<dbReference type="InterPro" id="IPR017455">
    <property type="entry name" value="Znf_FYVE-rel"/>
</dbReference>
<evidence type="ECO:0000313" key="12">
    <source>
        <dbReference type="Proteomes" id="UP000274131"/>
    </source>
</evidence>
<reference evidence="13" key="1">
    <citation type="submission" date="2017-02" db="UniProtKB">
        <authorList>
            <consortium name="WormBaseParasite"/>
        </authorList>
    </citation>
    <scope>IDENTIFICATION</scope>
</reference>
<feature type="domain" description="DH" evidence="9">
    <location>
        <begin position="350"/>
        <end position="544"/>
    </location>
</feature>
<dbReference type="SMART" id="SM00064">
    <property type="entry name" value="FYVE"/>
    <property type="match status" value="1"/>
</dbReference>
<feature type="region of interest" description="Disordered" evidence="8">
    <location>
        <begin position="50"/>
        <end position="114"/>
    </location>
</feature>
<evidence type="ECO:0000256" key="8">
    <source>
        <dbReference type="SAM" id="MobiDB-lite"/>
    </source>
</evidence>
<evidence type="ECO:0000313" key="11">
    <source>
        <dbReference type="EMBL" id="VDD88479.1"/>
    </source>
</evidence>
<dbReference type="InterPro" id="IPR035899">
    <property type="entry name" value="DBL_dom_sf"/>
</dbReference>
<dbReference type="PROSITE" id="PS50178">
    <property type="entry name" value="ZF_FYVE"/>
    <property type="match status" value="1"/>
</dbReference>
<name>A0A0N4V1S3_ENTVE</name>
<dbReference type="SUPFAM" id="SSF48065">
    <property type="entry name" value="DBL homology domain (DH-domain)"/>
    <property type="match status" value="1"/>
</dbReference>
<dbReference type="STRING" id="51028.A0A0N4V1S3"/>
<keyword evidence="3" id="KW-0344">Guanine-nucleotide releasing factor</keyword>
<keyword evidence="4" id="KW-0479">Metal-binding</keyword>
<keyword evidence="5 7" id="KW-0863">Zinc-finger</keyword>
<dbReference type="SMART" id="SM00325">
    <property type="entry name" value="RhoGEF"/>
    <property type="match status" value="1"/>
</dbReference>
<dbReference type="SUPFAM" id="SSF50729">
    <property type="entry name" value="PH domain-like"/>
    <property type="match status" value="1"/>
</dbReference>